<accession>A0A1I1ITC1</accession>
<dbReference type="InterPro" id="IPR005259">
    <property type="entry name" value="PriA"/>
</dbReference>
<dbReference type="AlphaFoldDB" id="A0A1I1ITC1"/>
<dbReference type="InterPro" id="IPR027417">
    <property type="entry name" value="P-loop_NTPase"/>
</dbReference>
<dbReference type="Pfam" id="PF17764">
    <property type="entry name" value="PriA_3primeBD"/>
    <property type="match status" value="1"/>
</dbReference>
<name>A0A1I1ITC1_9GAMM</name>
<dbReference type="Gene3D" id="3.40.1440.60">
    <property type="entry name" value="PriA, 3(prime) DNA-binding domain"/>
    <property type="match status" value="1"/>
</dbReference>
<comment type="function">
    <text evidence="12">Initiates the restart of stalled replication forks, which reloads the replicative helicase on sites other than the origin of replication. Recognizes and binds to abandoned replication forks and remodels them to uncover a helicase loading site. Promotes assembly of the primosome at these replication forks.</text>
</comment>
<dbReference type="FunFam" id="3.40.1440.60:FF:000001">
    <property type="entry name" value="Primosomal protein N"/>
    <property type="match status" value="1"/>
</dbReference>
<evidence type="ECO:0000256" key="5">
    <source>
        <dbReference type="ARBA" id="ARBA00022801"/>
    </source>
</evidence>
<keyword evidence="3 12" id="KW-0479">Metal-binding</keyword>
<evidence type="ECO:0000259" key="13">
    <source>
        <dbReference type="PROSITE" id="PS51192"/>
    </source>
</evidence>
<evidence type="ECO:0000256" key="12">
    <source>
        <dbReference type="HAMAP-Rule" id="MF_00983"/>
    </source>
</evidence>
<dbReference type="InterPro" id="IPR011545">
    <property type="entry name" value="DEAD/DEAH_box_helicase_dom"/>
</dbReference>
<dbReference type="GO" id="GO:0008270">
    <property type="term" value="F:zinc ion binding"/>
    <property type="evidence" value="ECO:0007669"/>
    <property type="project" value="UniProtKB-UniRule"/>
</dbReference>
<feature type="binding site" evidence="12">
    <location>
        <position position="479"/>
    </location>
    <ligand>
        <name>Zn(2+)</name>
        <dbReference type="ChEBI" id="CHEBI:29105"/>
        <label>2</label>
    </ligand>
</feature>
<sequence>MPLLRLALPTPLPRLFDYLPAKGQHLPQPGVRVQVPFGNRQLVGLLVGFTEDSSVPVSKLKAARDYLDQEPLFDAEHLDFLIWVANYYHQPLGEVVQIALPALLRQGQALHPPQQPRWQLTVQGQGLDTRELAKAPRQKALLEYLKRHSGAPQQKDILGAGFNLPQLKALEEKGLIESFTLGRSNQGVGLPLLDVAAPRPREVLAEVPLKLTSEQDEVVQKLIASLGRFQPHLLLGVTGSGKTEVYLQLIQQVLERGQQVLVLIPEIGLTPQTLGRFQKRFNRRVAALHSGMTDRERLNAWRSAMEGKADIVLGTRSAIFTPLPRLGLLVIDEEHDASFKQQDSVRYQARDLAVLRAKRAGVPVVLGSATPSLESLAHAFSGDYQLHHLRQRPEAHIELPQPKLLDIRSRKLEGGFSQPLLKLIEKHLKAGNQVLVLLNRRGFAPVLMCTECGWIAGCLNCDARMTWHREPAKLHCHHCDTQQPLPSACPQCGHTELLPLGSGTERAEETLQERFPEIPIIRIDRDTTKGRSALQSKLDQIAHAKPGILLGTQMLAKGHHFPDVTLATVLDADHGLYSSDPRAMERTAQLLIQVAGRAGRAEKPGEVVIQTHHSDDPRLEKLCVDGYEALAKELLDERRKTNWPPYAYLAIWRVEAPQKEVVEAFMQALNEQAKYYLAEQPEAVSLLGPVPAPMERRQGRYHMQLLLHADKRAPLHRFIQRLLPWLETTPLARKVRWSLDIDPDDLF</sequence>
<evidence type="ECO:0000256" key="7">
    <source>
        <dbReference type="ARBA" id="ARBA00022833"/>
    </source>
</evidence>
<dbReference type="Pfam" id="PF00270">
    <property type="entry name" value="DEAD"/>
    <property type="match status" value="1"/>
</dbReference>
<dbReference type="OrthoDB" id="9759544at2"/>
<dbReference type="SMART" id="SM00490">
    <property type="entry name" value="HELICc"/>
    <property type="match status" value="1"/>
</dbReference>
<keyword evidence="1 12" id="KW-0639">Primosome</keyword>
<dbReference type="RefSeq" id="WP_091964010.1">
    <property type="nucleotide sequence ID" value="NZ_FOLH01000005.1"/>
</dbReference>
<dbReference type="GO" id="GO:1990077">
    <property type="term" value="C:primosome complex"/>
    <property type="evidence" value="ECO:0007669"/>
    <property type="project" value="UniProtKB-UniRule"/>
</dbReference>
<dbReference type="GO" id="GO:0006269">
    <property type="term" value="P:DNA replication, synthesis of primer"/>
    <property type="evidence" value="ECO:0007669"/>
    <property type="project" value="UniProtKB-KW"/>
</dbReference>
<dbReference type="Proteomes" id="UP000199058">
    <property type="component" value="Unassembled WGS sequence"/>
</dbReference>
<protein>
    <recommendedName>
        <fullName evidence="12">Replication restart protein PriA</fullName>
    </recommendedName>
    <alternativeName>
        <fullName evidence="12">ATP-dependent DNA helicase PriA</fullName>
        <ecNumber evidence="12">5.6.2.4</ecNumber>
    </alternativeName>
    <alternativeName>
        <fullName evidence="12">DNA 3'-5' helicase PriA</fullName>
    </alternativeName>
</protein>
<keyword evidence="5 12" id="KW-0378">Hydrolase</keyword>
<dbReference type="SMART" id="SM00487">
    <property type="entry name" value="DEXDc"/>
    <property type="match status" value="1"/>
</dbReference>
<comment type="catalytic activity">
    <reaction evidence="11 12">
        <text>ATP + H2O = ADP + phosphate + H(+)</text>
        <dbReference type="Rhea" id="RHEA:13065"/>
        <dbReference type="ChEBI" id="CHEBI:15377"/>
        <dbReference type="ChEBI" id="CHEBI:15378"/>
        <dbReference type="ChEBI" id="CHEBI:30616"/>
        <dbReference type="ChEBI" id="CHEBI:43474"/>
        <dbReference type="ChEBI" id="CHEBI:456216"/>
        <dbReference type="EC" id="5.6.2.4"/>
    </reaction>
</comment>
<feature type="binding site" evidence="12">
    <location>
        <position position="489"/>
    </location>
    <ligand>
        <name>Zn(2+)</name>
        <dbReference type="ChEBI" id="CHEBI:29105"/>
        <label>1</label>
    </ligand>
</feature>
<evidence type="ECO:0000256" key="2">
    <source>
        <dbReference type="ARBA" id="ARBA00022705"/>
    </source>
</evidence>
<dbReference type="GO" id="GO:0016887">
    <property type="term" value="F:ATP hydrolysis activity"/>
    <property type="evidence" value="ECO:0007669"/>
    <property type="project" value="RHEA"/>
</dbReference>
<dbReference type="GO" id="GO:0043138">
    <property type="term" value="F:3'-5' DNA helicase activity"/>
    <property type="evidence" value="ECO:0007669"/>
    <property type="project" value="UniProtKB-EC"/>
</dbReference>
<keyword evidence="4 12" id="KW-0547">Nucleotide-binding</keyword>
<dbReference type="NCBIfam" id="NF004065">
    <property type="entry name" value="PRK05580.1-1"/>
    <property type="match status" value="1"/>
</dbReference>
<dbReference type="InterPro" id="IPR001650">
    <property type="entry name" value="Helicase_C-like"/>
</dbReference>
<feature type="binding site" evidence="12">
    <location>
        <position position="461"/>
    </location>
    <ligand>
        <name>Zn(2+)</name>
        <dbReference type="ChEBI" id="CHEBI:29105"/>
        <label>2</label>
    </ligand>
</feature>
<proteinExistence type="inferred from homology"/>
<feature type="domain" description="Helicase ATP-binding" evidence="13">
    <location>
        <begin position="223"/>
        <end position="389"/>
    </location>
</feature>
<feature type="binding site" evidence="12">
    <location>
        <position position="449"/>
    </location>
    <ligand>
        <name>Zn(2+)</name>
        <dbReference type="ChEBI" id="CHEBI:29105"/>
        <label>1</label>
    </ligand>
</feature>
<evidence type="ECO:0000256" key="8">
    <source>
        <dbReference type="ARBA" id="ARBA00022840"/>
    </source>
</evidence>
<feature type="binding site" evidence="12">
    <location>
        <position position="452"/>
    </location>
    <ligand>
        <name>Zn(2+)</name>
        <dbReference type="ChEBI" id="CHEBI:29105"/>
        <label>1</label>
    </ligand>
</feature>
<dbReference type="NCBIfam" id="NF004067">
    <property type="entry name" value="PRK05580.1-4"/>
    <property type="match status" value="1"/>
</dbReference>
<dbReference type="Pfam" id="PF18074">
    <property type="entry name" value="PriA_C"/>
    <property type="match status" value="1"/>
</dbReference>
<dbReference type="SUPFAM" id="SSF52540">
    <property type="entry name" value="P-loop containing nucleoside triphosphate hydrolases"/>
    <property type="match status" value="2"/>
</dbReference>
<keyword evidence="10 12" id="KW-0413">Isomerase</keyword>
<evidence type="ECO:0000313" key="16">
    <source>
        <dbReference type="Proteomes" id="UP000199058"/>
    </source>
</evidence>
<dbReference type="PROSITE" id="PS51192">
    <property type="entry name" value="HELICASE_ATP_BIND_1"/>
    <property type="match status" value="1"/>
</dbReference>
<dbReference type="GO" id="GO:0005524">
    <property type="term" value="F:ATP binding"/>
    <property type="evidence" value="ECO:0007669"/>
    <property type="project" value="UniProtKB-UniRule"/>
</dbReference>
<dbReference type="FunFam" id="3.40.50.300:FF:000489">
    <property type="entry name" value="Primosome assembly protein PriA"/>
    <property type="match status" value="1"/>
</dbReference>
<evidence type="ECO:0000256" key="6">
    <source>
        <dbReference type="ARBA" id="ARBA00022806"/>
    </source>
</evidence>
<dbReference type="STRING" id="1122252.SAMN05660443_2409"/>
<gene>
    <name evidence="12" type="primary">priA</name>
    <name evidence="15" type="ORF">SAMN05660443_2409</name>
</gene>
<evidence type="ECO:0000313" key="15">
    <source>
        <dbReference type="EMBL" id="SFC37558.1"/>
    </source>
</evidence>
<dbReference type="Gene3D" id="3.40.50.300">
    <property type="entry name" value="P-loop containing nucleotide triphosphate hydrolases"/>
    <property type="match status" value="2"/>
</dbReference>
<dbReference type="Pfam" id="PF00271">
    <property type="entry name" value="Helicase_C"/>
    <property type="match status" value="1"/>
</dbReference>
<dbReference type="PANTHER" id="PTHR30580:SF0">
    <property type="entry name" value="PRIMOSOMAL PROTEIN N"/>
    <property type="match status" value="1"/>
</dbReference>
<keyword evidence="9 12" id="KW-0238">DNA-binding</keyword>
<evidence type="ECO:0000256" key="11">
    <source>
        <dbReference type="ARBA" id="ARBA00048988"/>
    </source>
</evidence>
<keyword evidence="2 12" id="KW-0235">DNA replication</keyword>
<keyword evidence="16" id="KW-1185">Reference proteome</keyword>
<dbReference type="PANTHER" id="PTHR30580">
    <property type="entry name" value="PRIMOSOMAL PROTEIN N"/>
    <property type="match status" value="1"/>
</dbReference>
<organism evidence="15 16">
    <name type="scientific">Marinospirillum celere</name>
    <dbReference type="NCBI Taxonomy" id="1122252"/>
    <lineage>
        <taxon>Bacteria</taxon>
        <taxon>Pseudomonadati</taxon>
        <taxon>Pseudomonadota</taxon>
        <taxon>Gammaproteobacteria</taxon>
        <taxon>Oceanospirillales</taxon>
        <taxon>Oceanospirillaceae</taxon>
        <taxon>Marinospirillum</taxon>
    </lineage>
</organism>
<dbReference type="EMBL" id="FOLH01000005">
    <property type="protein sequence ID" value="SFC37558.1"/>
    <property type="molecule type" value="Genomic_DNA"/>
</dbReference>
<dbReference type="GO" id="GO:0006270">
    <property type="term" value="P:DNA replication initiation"/>
    <property type="evidence" value="ECO:0007669"/>
    <property type="project" value="TreeGrafter"/>
</dbReference>
<evidence type="ECO:0000256" key="3">
    <source>
        <dbReference type="ARBA" id="ARBA00022723"/>
    </source>
</evidence>
<dbReference type="GO" id="GO:0006310">
    <property type="term" value="P:DNA recombination"/>
    <property type="evidence" value="ECO:0007669"/>
    <property type="project" value="InterPro"/>
</dbReference>
<dbReference type="InterPro" id="IPR041236">
    <property type="entry name" value="PriA_C"/>
</dbReference>
<evidence type="ECO:0000256" key="4">
    <source>
        <dbReference type="ARBA" id="ARBA00022741"/>
    </source>
</evidence>
<dbReference type="EC" id="5.6.2.4" evidence="12"/>
<evidence type="ECO:0000256" key="1">
    <source>
        <dbReference type="ARBA" id="ARBA00022515"/>
    </source>
</evidence>
<dbReference type="GO" id="GO:0003677">
    <property type="term" value="F:DNA binding"/>
    <property type="evidence" value="ECO:0007669"/>
    <property type="project" value="UniProtKB-UniRule"/>
</dbReference>
<feature type="domain" description="Helicase C-terminal" evidence="14">
    <location>
        <begin position="484"/>
        <end position="646"/>
    </location>
</feature>
<feature type="binding site" evidence="12">
    <location>
        <position position="476"/>
    </location>
    <ligand>
        <name>Zn(2+)</name>
        <dbReference type="ChEBI" id="CHEBI:29105"/>
        <label>2</label>
    </ligand>
</feature>
<dbReference type="Pfam" id="PF18319">
    <property type="entry name" value="Zn_ribbon_PriA"/>
    <property type="match status" value="1"/>
</dbReference>
<evidence type="ECO:0000256" key="10">
    <source>
        <dbReference type="ARBA" id="ARBA00023235"/>
    </source>
</evidence>
<dbReference type="InterPro" id="IPR040498">
    <property type="entry name" value="PriA_CRR"/>
</dbReference>
<keyword evidence="8 12" id="KW-0067">ATP-binding</keyword>
<comment type="subunit">
    <text evidence="12">Component of the replication restart primosome.</text>
</comment>
<keyword evidence="6 12" id="KW-0347">Helicase</keyword>
<evidence type="ECO:0000259" key="14">
    <source>
        <dbReference type="PROSITE" id="PS51194"/>
    </source>
</evidence>
<reference evidence="15 16" key="1">
    <citation type="submission" date="2016-10" db="EMBL/GenBank/DDBJ databases">
        <authorList>
            <person name="de Groot N.N."/>
        </authorList>
    </citation>
    <scope>NUCLEOTIDE SEQUENCE [LARGE SCALE GENOMIC DNA]</scope>
    <source>
        <strain evidence="15 16">DSM 18438</strain>
    </source>
</reference>
<dbReference type="InterPro" id="IPR041222">
    <property type="entry name" value="PriA_3primeBD"/>
</dbReference>
<comment type="cofactor">
    <cofactor evidence="12">
        <name>Zn(2+)</name>
        <dbReference type="ChEBI" id="CHEBI:29105"/>
    </cofactor>
    <text evidence="12">Binds 2 zinc ions per subunit.</text>
</comment>
<dbReference type="CDD" id="cd17929">
    <property type="entry name" value="DEXHc_priA"/>
    <property type="match status" value="1"/>
</dbReference>
<dbReference type="CDD" id="cd18804">
    <property type="entry name" value="SF2_C_priA"/>
    <property type="match status" value="1"/>
</dbReference>
<evidence type="ECO:0000256" key="9">
    <source>
        <dbReference type="ARBA" id="ARBA00023125"/>
    </source>
</evidence>
<dbReference type="GO" id="GO:0006302">
    <property type="term" value="P:double-strand break repair"/>
    <property type="evidence" value="ECO:0007669"/>
    <property type="project" value="InterPro"/>
</dbReference>
<keyword evidence="7 12" id="KW-0862">Zinc</keyword>
<feature type="binding site" evidence="12">
    <location>
        <position position="458"/>
    </location>
    <ligand>
        <name>Zn(2+)</name>
        <dbReference type="ChEBI" id="CHEBI:29105"/>
        <label>2</label>
    </ligand>
</feature>
<comment type="catalytic activity">
    <reaction evidence="12">
        <text>Couples ATP hydrolysis with the unwinding of duplex DNA by translocating in the 3'-5' direction.</text>
        <dbReference type="EC" id="5.6.2.4"/>
    </reaction>
</comment>
<dbReference type="InterPro" id="IPR042115">
    <property type="entry name" value="PriA_3primeBD_sf"/>
</dbReference>
<dbReference type="NCBIfam" id="TIGR00595">
    <property type="entry name" value="priA"/>
    <property type="match status" value="1"/>
</dbReference>
<dbReference type="HAMAP" id="MF_00983">
    <property type="entry name" value="PriA"/>
    <property type="match status" value="1"/>
</dbReference>
<comment type="similarity">
    <text evidence="12">Belongs to the helicase family. PriA subfamily.</text>
</comment>
<dbReference type="InterPro" id="IPR014001">
    <property type="entry name" value="Helicase_ATP-bd"/>
</dbReference>
<dbReference type="PROSITE" id="PS51194">
    <property type="entry name" value="HELICASE_CTER"/>
    <property type="match status" value="1"/>
</dbReference>
<feature type="binding site" evidence="12">
    <location>
        <position position="492"/>
    </location>
    <ligand>
        <name>Zn(2+)</name>
        <dbReference type="ChEBI" id="CHEBI:29105"/>
        <label>1</label>
    </ligand>
</feature>